<dbReference type="InterPro" id="IPR032675">
    <property type="entry name" value="LRR_dom_sf"/>
</dbReference>
<organism evidence="1 2">
    <name type="scientific">Mycena chlorophos</name>
    <name type="common">Agaric fungus</name>
    <name type="synonym">Agaricus chlorophos</name>
    <dbReference type="NCBI Taxonomy" id="658473"/>
    <lineage>
        <taxon>Eukaryota</taxon>
        <taxon>Fungi</taxon>
        <taxon>Dikarya</taxon>
        <taxon>Basidiomycota</taxon>
        <taxon>Agaricomycotina</taxon>
        <taxon>Agaricomycetes</taxon>
        <taxon>Agaricomycetidae</taxon>
        <taxon>Agaricales</taxon>
        <taxon>Marasmiineae</taxon>
        <taxon>Mycenaceae</taxon>
        <taxon>Mycena</taxon>
    </lineage>
</organism>
<evidence type="ECO:0008006" key="3">
    <source>
        <dbReference type="Google" id="ProtNLM"/>
    </source>
</evidence>
<accession>A0ABQ0LJT3</accession>
<dbReference type="EMBL" id="DF846679">
    <property type="protein sequence ID" value="GAT50829.1"/>
    <property type="molecule type" value="Genomic_DNA"/>
</dbReference>
<dbReference type="Proteomes" id="UP000815677">
    <property type="component" value="Unassembled WGS sequence"/>
</dbReference>
<sequence>MSNETTGNDPPSGSSIRARLVALDEERAVTHAKITLVIHLVKNVLDPSVTVFADAPALRELRVYSNSSTPSPFLLDNIRIPWSQITHFFLRGVVANALEFIKQMSALMVLDLPLAAAAYLPVHPAEPILLSHLITLRCASTSGRDDSLQLFEHLQCPVLEALELRTPVNTDTLLVFLRKYGTGLRSLTLSDFSVFPHGLSILSTVPSITTLRLENCKHAASLSFVIRSLAQPTAPTGALLPSLLNLEVTVELPEIEILPDAVMKLLAKRKAAAGTTAPLSRFSFAVVEQYSHGRHWNDRLSTEQLGRLCEKGRELGCKIDVRAPRLLRGDSASDWVCTKLGSGRIVGPNPVF</sequence>
<dbReference type="Gene3D" id="3.80.10.10">
    <property type="entry name" value="Ribonuclease Inhibitor"/>
    <property type="match status" value="1"/>
</dbReference>
<keyword evidence="2" id="KW-1185">Reference proteome</keyword>
<protein>
    <recommendedName>
        <fullName evidence="3">F-box domain-containing protein</fullName>
    </recommendedName>
</protein>
<evidence type="ECO:0000313" key="1">
    <source>
        <dbReference type="EMBL" id="GAT50829.1"/>
    </source>
</evidence>
<proteinExistence type="predicted"/>
<name>A0ABQ0LJT3_MYCCL</name>
<dbReference type="SUPFAM" id="SSF52047">
    <property type="entry name" value="RNI-like"/>
    <property type="match status" value="1"/>
</dbReference>
<gene>
    <name evidence="1" type="ORF">MCHLO_08025</name>
</gene>
<reference evidence="1" key="1">
    <citation type="submission" date="2014-09" db="EMBL/GenBank/DDBJ databases">
        <title>Genome sequence of the luminous mushroom Mycena chlorophos for searching fungal bioluminescence genes.</title>
        <authorList>
            <person name="Tanaka Y."/>
            <person name="Kasuga D."/>
            <person name="Oba Y."/>
            <person name="Hase S."/>
            <person name="Sato K."/>
            <person name="Oba Y."/>
            <person name="Sakakibara Y."/>
        </authorList>
    </citation>
    <scope>NUCLEOTIDE SEQUENCE</scope>
</reference>
<evidence type="ECO:0000313" key="2">
    <source>
        <dbReference type="Proteomes" id="UP000815677"/>
    </source>
</evidence>